<sequence>MKVDDKFQILKFFAAVFNSVFLILGLCIFGCAVWILFDKDNFIAVLSSVEVKTVAGGLFIIGLVVVGVTILGCMGAQLENRCFLLLYMGFLICIVLGQLFVIFIILLNHGKMNIEVDKIITEYGTNPDNQRHWKLLDNVQRYGHCCGMQSPNDWQSNMFIKNNSLIEVYPCSCFNTTDCPAISGFSTLLFGNGSETQIHPQFVVVVVVDVKQVVFLNVSQLILSEEHCEPNPDYLDDPDYPDQNRTYPEPNQAYAHTNLAYPEEILAYPDDQHPAYSGPNHSYHR</sequence>
<reference evidence="7" key="2">
    <citation type="submission" date="2025-08" db="UniProtKB">
        <authorList>
            <consortium name="Ensembl"/>
        </authorList>
    </citation>
    <scope>IDENTIFICATION</scope>
</reference>
<dbReference type="SUPFAM" id="SSF48652">
    <property type="entry name" value="Tetraspanin"/>
    <property type="match status" value="1"/>
</dbReference>
<evidence type="ECO:0000256" key="4">
    <source>
        <dbReference type="ARBA" id="ARBA00023136"/>
    </source>
</evidence>
<organism evidence="7 8">
    <name type="scientific">Oncorhynchus mykiss</name>
    <name type="common">Rainbow trout</name>
    <name type="synonym">Salmo gairdneri</name>
    <dbReference type="NCBI Taxonomy" id="8022"/>
    <lineage>
        <taxon>Eukaryota</taxon>
        <taxon>Metazoa</taxon>
        <taxon>Chordata</taxon>
        <taxon>Craniata</taxon>
        <taxon>Vertebrata</taxon>
        <taxon>Euteleostomi</taxon>
        <taxon>Actinopterygii</taxon>
        <taxon>Neopterygii</taxon>
        <taxon>Teleostei</taxon>
        <taxon>Protacanthopterygii</taxon>
        <taxon>Salmoniformes</taxon>
        <taxon>Salmonidae</taxon>
        <taxon>Salmoninae</taxon>
        <taxon>Oncorhynchus</taxon>
    </lineage>
</organism>
<feature type="transmembrane region" description="Helical" evidence="6">
    <location>
        <begin position="57"/>
        <end position="76"/>
    </location>
</feature>
<feature type="region of interest" description="Disordered" evidence="5">
    <location>
        <begin position="229"/>
        <end position="249"/>
    </location>
</feature>
<proteinExistence type="predicted"/>
<dbReference type="GeneTree" id="ENSGT00940000167105"/>
<evidence type="ECO:0000256" key="6">
    <source>
        <dbReference type="SAM" id="Phobius"/>
    </source>
</evidence>
<dbReference type="GO" id="GO:0005886">
    <property type="term" value="C:plasma membrane"/>
    <property type="evidence" value="ECO:0007669"/>
    <property type="project" value="TreeGrafter"/>
</dbReference>
<dbReference type="InterPro" id="IPR008952">
    <property type="entry name" value="Tetraspanin_EC2_sf"/>
</dbReference>
<dbReference type="PANTHER" id="PTHR19282:SF527">
    <property type="entry name" value="TETRASPANIN"/>
    <property type="match status" value="1"/>
</dbReference>
<keyword evidence="8" id="KW-1185">Reference proteome</keyword>
<keyword evidence="3 6" id="KW-1133">Transmembrane helix</keyword>
<dbReference type="Proteomes" id="UP000694395">
    <property type="component" value="Chromosome 21"/>
</dbReference>
<dbReference type="Pfam" id="PF00335">
    <property type="entry name" value="Tetraspanin"/>
    <property type="match status" value="1"/>
</dbReference>
<dbReference type="Gene3D" id="1.10.1450.10">
    <property type="entry name" value="Tetraspanin"/>
    <property type="match status" value="1"/>
</dbReference>
<keyword evidence="4 6" id="KW-0472">Membrane</keyword>
<name>A0A8K9XES0_ONCMY</name>
<evidence type="ECO:0000256" key="5">
    <source>
        <dbReference type="SAM" id="MobiDB-lite"/>
    </source>
</evidence>
<evidence type="ECO:0000313" key="8">
    <source>
        <dbReference type="Proteomes" id="UP000694395"/>
    </source>
</evidence>
<feature type="transmembrane region" description="Helical" evidence="6">
    <location>
        <begin position="83"/>
        <end position="107"/>
    </location>
</feature>
<protein>
    <submittedName>
        <fullName evidence="7">Si:ch73-139j3.4</fullName>
    </submittedName>
</protein>
<feature type="transmembrane region" description="Helical" evidence="6">
    <location>
        <begin position="12"/>
        <end position="37"/>
    </location>
</feature>
<evidence type="ECO:0000256" key="2">
    <source>
        <dbReference type="ARBA" id="ARBA00022692"/>
    </source>
</evidence>
<dbReference type="Ensembl" id="ENSOMYT00000135935.1">
    <property type="protein sequence ID" value="ENSOMYP00000132445.1"/>
    <property type="gene ID" value="ENSOMYG00000059259.1"/>
</dbReference>
<evidence type="ECO:0000313" key="7">
    <source>
        <dbReference type="Ensembl" id="ENSOMYP00000132445.1"/>
    </source>
</evidence>
<keyword evidence="2 6" id="KW-0812">Transmembrane</keyword>
<gene>
    <name evidence="7" type="primary">LOC110490863</name>
</gene>
<comment type="subcellular location">
    <subcellularLocation>
        <location evidence="1">Membrane</location>
        <topology evidence="1">Multi-pass membrane protein</topology>
    </subcellularLocation>
</comment>
<dbReference type="AlphaFoldDB" id="A0A8K9XES0"/>
<dbReference type="InterPro" id="IPR018499">
    <property type="entry name" value="Tetraspanin/Peripherin"/>
</dbReference>
<accession>A0A8K9XES0</accession>
<evidence type="ECO:0000256" key="1">
    <source>
        <dbReference type="ARBA" id="ARBA00004141"/>
    </source>
</evidence>
<reference evidence="7" key="1">
    <citation type="submission" date="2020-07" db="EMBL/GenBank/DDBJ databases">
        <title>A long reads based de novo assembly of the rainbow trout Arlee double haploid line genome.</title>
        <authorList>
            <person name="Gao G."/>
            <person name="Palti Y."/>
        </authorList>
    </citation>
    <scope>NUCLEOTIDE SEQUENCE [LARGE SCALE GENOMIC DNA]</scope>
</reference>
<reference evidence="7" key="3">
    <citation type="submission" date="2025-09" db="UniProtKB">
        <authorList>
            <consortium name="Ensembl"/>
        </authorList>
    </citation>
    <scope>IDENTIFICATION</scope>
</reference>
<evidence type="ECO:0000256" key="3">
    <source>
        <dbReference type="ARBA" id="ARBA00022989"/>
    </source>
</evidence>
<dbReference type="PANTHER" id="PTHR19282">
    <property type="entry name" value="TETRASPANIN"/>
    <property type="match status" value="1"/>
</dbReference>
<dbReference type="PRINTS" id="PR00259">
    <property type="entry name" value="TMFOUR"/>
</dbReference>